<feature type="compositionally biased region" description="Polar residues" evidence="6">
    <location>
        <begin position="1"/>
        <end position="13"/>
    </location>
</feature>
<organism evidence="9 10">
    <name type="scientific">Meloidogyne incognita</name>
    <name type="common">Southern root-knot nematode worm</name>
    <name type="synonym">Oxyuris incognita</name>
    <dbReference type="NCBI Taxonomy" id="6306"/>
    <lineage>
        <taxon>Eukaryota</taxon>
        <taxon>Metazoa</taxon>
        <taxon>Ecdysozoa</taxon>
        <taxon>Nematoda</taxon>
        <taxon>Chromadorea</taxon>
        <taxon>Rhabditida</taxon>
        <taxon>Tylenchina</taxon>
        <taxon>Tylenchomorpha</taxon>
        <taxon>Tylenchoidea</taxon>
        <taxon>Meloidogynidae</taxon>
        <taxon>Meloidogyninae</taxon>
        <taxon>Meloidogyne</taxon>
        <taxon>Meloidogyne incognita group</taxon>
    </lineage>
</organism>
<dbReference type="GO" id="GO:0035556">
    <property type="term" value="P:intracellular signal transduction"/>
    <property type="evidence" value="ECO:0007669"/>
    <property type="project" value="InterPro"/>
</dbReference>
<evidence type="ECO:0000256" key="6">
    <source>
        <dbReference type="SAM" id="MobiDB-lite"/>
    </source>
</evidence>
<keyword evidence="9" id="KW-1185">Reference proteome</keyword>
<dbReference type="PANTHER" id="PTHR10155:SF5">
    <property type="entry name" value="SUPPRESSOR OF CYTOKINE SIGNALING 7"/>
    <property type="match status" value="1"/>
</dbReference>
<evidence type="ECO:0000256" key="1">
    <source>
        <dbReference type="ARBA" id="ARBA00022604"/>
    </source>
</evidence>
<feature type="domain" description="SOCS box" evidence="8">
    <location>
        <begin position="154"/>
        <end position="199"/>
    </location>
</feature>
<dbReference type="SMART" id="SM00969">
    <property type="entry name" value="SOCS_box"/>
    <property type="match status" value="1"/>
</dbReference>
<keyword evidence="4 5" id="KW-0727">SH2 domain</keyword>
<keyword evidence="2" id="KW-0734">Signal transduction inhibitor</keyword>
<dbReference type="Gene3D" id="3.30.505.10">
    <property type="entry name" value="SH2 domain"/>
    <property type="match status" value="1"/>
</dbReference>
<dbReference type="PANTHER" id="PTHR10155">
    <property type="entry name" value="PHOSPHATIDYLINOSITOL 3-KINASE REGULATORY SUBUNIT"/>
    <property type="match status" value="1"/>
</dbReference>
<evidence type="ECO:0000313" key="10">
    <source>
        <dbReference type="WBParaSite" id="Minc3s10898g44448"/>
    </source>
</evidence>
<dbReference type="InterPro" id="IPR000980">
    <property type="entry name" value="SH2"/>
</dbReference>
<sequence>MAIATLSSINTKNGQKKQPDPRSFTKMLEELKECQWYWGSISPSTATKLLKGYQPGTFLVRDSRSDNSIFSFSYSTNNGIYHTRINCFNGSLIGTESLPQFINDIIANCSPAVKDVSEFLSISEVGDENELNSRPLRVLMHPPLHTNPVSQQVDIRYPLRRDQFVPSLKGACRFSIRKQITDTSKIQQLPLPKKLKQYLMSCDYFICFS</sequence>
<dbReference type="CDD" id="cd03717">
    <property type="entry name" value="SOCS_SOCS_like"/>
    <property type="match status" value="1"/>
</dbReference>
<dbReference type="PROSITE" id="PS50001">
    <property type="entry name" value="SH2"/>
    <property type="match status" value="1"/>
</dbReference>
<dbReference type="InterPro" id="IPR001496">
    <property type="entry name" value="SOCS_box"/>
</dbReference>
<name>A0A914NUK0_MELIC</name>
<evidence type="ECO:0000256" key="2">
    <source>
        <dbReference type="ARBA" id="ARBA00022700"/>
    </source>
</evidence>
<dbReference type="GO" id="GO:0005942">
    <property type="term" value="C:phosphatidylinositol 3-kinase complex"/>
    <property type="evidence" value="ECO:0007669"/>
    <property type="project" value="TreeGrafter"/>
</dbReference>
<dbReference type="SMART" id="SM00252">
    <property type="entry name" value="SH2"/>
    <property type="match status" value="1"/>
</dbReference>
<feature type="region of interest" description="Disordered" evidence="6">
    <location>
        <begin position="1"/>
        <end position="22"/>
    </location>
</feature>
<dbReference type="Pfam" id="PF07525">
    <property type="entry name" value="SOCS_box"/>
    <property type="match status" value="1"/>
</dbReference>
<dbReference type="InterPro" id="IPR036860">
    <property type="entry name" value="SH2_dom_sf"/>
</dbReference>
<dbReference type="FunFam" id="1.10.750.20:FF:000001">
    <property type="entry name" value="Ankyrin repeat and SOCS box containing 1"/>
    <property type="match status" value="1"/>
</dbReference>
<evidence type="ECO:0000256" key="3">
    <source>
        <dbReference type="ARBA" id="ARBA00022786"/>
    </source>
</evidence>
<dbReference type="PROSITE" id="PS50225">
    <property type="entry name" value="SOCS"/>
    <property type="match status" value="1"/>
</dbReference>
<evidence type="ECO:0000256" key="5">
    <source>
        <dbReference type="PROSITE-ProRule" id="PRU00191"/>
    </source>
</evidence>
<dbReference type="Proteomes" id="UP000887563">
    <property type="component" value="Unplaced"/>
</dbReference>
<dbReference type="WBParaSite" id="Minc3s10898g44448">
    <property type="protein sequence ID" value="Minc3s10898g44448"/>
    <property type="gene ID" value="Minc3s10898g44448"/>
</dbReference>
<proteinExistence type="predicted"/>
<evidence type="ECO:0000313" key="9">
    <source>
        <dbReference type="Proteomes" id="UP000887563"/>
    </source>
</evidence>
<keyword evidence="3" id="KW-0833">Ubl conjugation pathway</keyword>
<dbReference type="SMART" id="SM00253">
    <property type="entry name" value="SOCS"/>
    <property type="match status" value="1"/>
</dbReference>
<dbReference type="AlphaFoldDB" id="A0A914NUK0"/>
<dbReference type="GO" id="GO:0009968">
    <property type="term" value="P:negative regulation of signal transduction"/>
    <property type="evidence" value="ECO:0007669"/>
    <property type="project" value="UniProtKB-KW"/>
</dbReference>
<dbReference type="GO" id="GO:0046935">
    <property type="term" value="F:1-phosphatidylinositol-3-kinase regulator activity"/>
    <property type="evidence" value="ECO:0007669"/>
    <property type="project" value="TreeGrafter"/>
</dbReference>
<keyword evidence="1" id="KW-0341">Growth regulation</keyword>
<dbReference type="SUPFAM" id="SSF55550">
    <property type="entry name" value="SH2 domain"/>
    <property type="match status" value="1"/>
</dbReference>
<dbReference type="InterPro" id="IPR036036">
    <property type="entry name" value="SOCS_box-like_dom_sf"/>
</dbReference>
<accession>A0A914NUK0</accession>
<dbReference type="SUPFAM" id="SSF158235">
    <property type="entry name" value="SOCS box-like"/>
    <property type="match status" value="1"/>
</dbReference>
<protein>
    <submittedName>
        <fullName evidence="10">Suppressor of cytokine signaling 7</fullName>
    </submittedName>
</protein>
<evidence type="ECO:0000259" key="7">
    <source>
        <dbReference type="PROSITE" id="PS50001"/>
    </source>
</evidence>
<evidence type="ECO:0000256" key="4">
    <source>
        <dbReference type="ARBA" id="ARBA00022999"/>
    </source>
</evidence>
<evidence type="ECO:0000259" key="8">
    <source>
        <dbReference type="PROSITE" id="PS50225"/>
    </source>
</evidence>
<reference evidence="10" key="1">
    <citation type="submission" date="2022-11" db="UniProtKB">
        <authorList>
            <consortium name="WormBaseParasite"/>
        </authorList>
    </citation>
    <scope>IDENTIFICATION</scope>
</reference>
<dbReference type="GO" id="GO:0046854">
    <property type="term" value="P:phosphatidylinositol phosphate biosynthetic process"/>
    <property type="evidence" value="ECO:0007669"/>
    <property type="project" value="TreeGrafter"/>
</dbReference>
<feature type="domain" description="SH2" evidence="7">
    <location>
        <begin position="36"/>
        <end position="143"/>
    </location>
</feature>
<dbReference type="Pfam" id="PF00017">
    <property type="entry name" value="SH2"/>
    <property type="match status" value="1"/>
</dbReference>